<gene>
    <name evidence="6" type="ORF">FHX64_002471</name>
</gene>
<evidence type="ECO:0000256" key="3">
    <source>
        <dbReference type="ARBA" id="ARBA00023004"/>
    </source>
</evidence>
<organism evidence="6 7">
    <name type="scientific">Microbacter margulisiae</name>
    <dbReference type="NCBI Taxonomy" id="1350067"/>
    <lineage>
        <taxon>Bacteria</taxon>
        <taxon>Pseudomonadati</taxon>
        <taxon>Bacteroidota</taxon>
        <taxon>Bacteroidia</taxon>
        <taxon>Bacteroidales</taxon>
        <taxon>Porphyromonadaceae</taxon>
        <taxon>Microbacter</taxon>
    </lineage>
</organism>
<dbReference type="SUPFAM" id="SSF50022">
    <property type="entry name" value="ISP domain"/>
    <property type="match status" value="1"/>
</dbReference>
<dbReference type="Proteomes" id="UP000544222">
    <property type="component" value="Unassembled WGS sequence"/>
</dbReference>
<dbReference type="RefSeq" id="WP_183414039.1">
    <property type="nucleotide sequence ID" value="NZ_JACHYB010000002.1"/>
</dbReference>
<keyword evidence="3" id="KW-0408">Iron</keyword>
<dbReference type="AlphaFoldDB" id="A0A7W5DT42"/>
<dbReference type="InterPro" id="IPR017941">
    <property type="entry name" value="Rieske_2Fe-2S"/>
</dbReference>
<reference evidence="6 7" key="1">
    <citation type="submission" date="2020-08" db="EMBL/GenBank/DDBJ databases">
        <title>Genomic Encyclopedia of Type Strains, Phase IV (KMG-IV): sequencing the most valuable type-strain genomes for metagenomic binning, comparative biology and taxonomic classification.</title>
        <authorList>
            <person name="Goeker M."/>
        </authorList>
    </citation>
    <scope>NUCLEOTIDE SEQUENCE [LARGE SCALE GENOMIC DNA]</scope>
    <source>
        <strain evidence="6 7">DSM 27471</strain>
    </source>
</reference>
<feature type="domain" description="Rieske" evidence="5">
    <location>
        <begin position="53"/>
        <end position="145"/>
    </location>
</feature>
<evidence type="ECO:0000313" key="7">
    <source>
        <dbReference type="Proteomes" id="UP000544222"/>
    </source>
</evidence>
<dbReference type="InterPro" id="IPR036922">
    <property type="entry name" value="Rieske_2Fe-2S_sf"/>
</dbReference>
<evidence type="ECO:0000256" key="2">
    <source>
        <dbReference type="ARBA" id="ARBA00022723"/>
    </source>
</evidence>
<comment type="caution">
    <text evidence="6">The sequence shown here is derived from an EMBL/GenBank/DDBJ whole genome shotgun (WGS) entry which is preliminary data.</text>
</comment>
<dbReference type="GO" id="GO:0051537">
    <property type="term" value="F:2 iron, 2 sulfur cluster binding"/>
    <property type="evidence" value="ECO:0007669"/>
    <property type="project" value="UniProtKB-KW"/>
</dbReference>
<keyword evidence="7" id="KW-1185">Reference proteome</keyword>
<sequence>MMRLSFSSIIIIAVVFILFGCTTDSTTIPLAPVNLQVNLLQATTLTAIGATESYTTPNSSLEALGYGGILVVHTLSDSYVAFDLSCPYEAQQNVRVVVQSDLTAKCPVCGSVYRIMDGTGWPISGPSRHKLKQYHVYPDGNVLNITN</sequence>
<keyword evidence="1" id="KW-0001">2Fe-2S</keyword>
<dbReference type="PROSITE" id="PS51296">
    <property type="entry name" value="RIESKE"/>
    <property type="match status" value="1"/>
</dbReference>
<accession>A0A7W5DT42</accession>
<dbReference type="EMBL" id="JACHYB010000002">
    <property type="protein sequence ID" value="MBB3188273.1"/>
    <property type="molecule type" value="Genomic_DNA"/>
</dbReference>
<protein>
    <submittedName>
        <fullName evidence="6">Nitrite reductase/ring-hydroxylating ferredoxin subunit</fullName>
    </submittedName>
</protein>
<evidence type="ECO:0000256" key="1">
    <source>
        <dbReference type="ARBA" id="ARBA00022714"/>
    </source>
</evidence>
<dbReference type="PROSITE" id="PS51257">
    <property type="entry name" value="PROKAR_LIPOPROTEIN"/>
    <property type="match status" value="1"/>
</dbReference>
<name>A0A7W5DT42_9PORP</name>
<evidence type="ECO:0000313" key="6">
    <source>
        <dbReference type="EMBL" id="MBB3188273.1"/>
    </source>
</evidence>
<dbReference type="GO" id="GO:0046872">
    <property type="term" value="F:metal ion binding"/>
    <property type="evidence" value="ECO:0007669"/>
    <property type="project" value="UniProtKB-KW"/>
</dbReference>
<proteinExistence type="predicted"/>
<dbReference type="Gene3D" id="2.102.10.10">
    <property type="entry name" value="Rieske [2Fe-2S] iron-sulphur domain"/>
    <property type="match status" value="1"/>
</dbReference>
<keyword evidence="4" id="KW-0411">Iron-sulfur</keyword>
<keyword evidence="2" id="KW-0479">Metal-binding</keyword>
<evidence type="ECO:0000256" key="4">
    <source>
        <dbReference type="ARBA" id="ARBA00023014"/>
    </source>
</evidence>
<evidence type="ECO:0000259" key="5">
    <source>
        <dbReference type="PROSITE" id="PS51296"/>
    </source>
</evidence>